<reference evidence="2" key="2">
    <citation type="submission" date="2019-11" db="EMBL/GenBank/DDBJ databases">
        <title>Improved Assembly of Tolypothrix boutellei genome.</title>
        <authorList>
            <person name="Sarangi A.N."/>
            <person name="Mukherjee M."/>
            <person name="Ghosh S."/>
            <person name="Singh D."/>
            <person name="Das A."/>
            <person name="Kant S."/>
            <person name="Prusty A."/>
            <person name="Tripathy S."/>
        </authorList>
    </citation>
    <scope>NUCLEOTIDE SEQUENCE</scope>
    <source>
        <strain evidence="2">VB521301</strain>
    </source>
</reference>
<dbReference type="AlphaFoldDB" id="A0A0C1QSD3"/>
<dbReference type="Pfam" id="PF26394">
    <property type="entry name" value="Psb34"/>
    <property type="match status" value="1"/>
</dbReference>
<keyword evidence="1" id="KW-0812">Transmembrane</keyword>
<dbReference type="EMBL" id="JHEG02000058">
    <property type="protein sequence ID" value="KIE08344.1"/>
    <property type="molecule type" value="Genomic_DNA"/>
</dbReference>
<evidence type="ECO:0000313" key="4">
    <source>
        <dbReference type="Proteomes" id="UP000029738"/>
    </source>
</evidence>
<dbReference type="STRING" id="1479485.DA73_0227420"/>
<name>A0A0C1QSD3_9CYAN</name>
<feature type="transmembrane region" description="Helical" evidence="1">
    <location>
        <begin position="34"/>
        <end position="58"/>
    </location>
</feature>
<dbReference type="InterPro" id="IPR048028">
    <property type="entry name" value="Psb34-like"/>
</dbReference>
<organism evidence="3">
    <name type="scientific">Tolypothrix bouteillei VB521301</name>
    <dbReference type="NCBI Taxonomy" id="1479485"/>
    <lineage>
        <taxon>Bacteria</taxon>
        <taxon>Bacillati</taxon>
        <taxon>Cyanobacteriota</taxon>
        <taxon>Cyanophyceae</taxon>
        <taxon>Nostocales</taxon>
        <taxon>Tolypothrichaceae</taxon>
        <taxon>Tolypothrix</taxon>
    </lineage>
</organism>
<accession>A0A0C1QSD3</accession>
<dbReference type="NCBIfam" id="NF033486">
    <property type="entry name" value="harvest_ssl1498"/>
    <property type="match status" value="1"/>
</dbReference>
<dbReference type="RefSeq" id="WP_038075790.1">
    <property type="nucleotide sequence ID" value="NZ_JHEG04000001.1"/>
</dbReference>
<comment type="caution">
    <text evidence="3">The sequence shown here is derived from an EMBL/GenBank/DDBJ whole genome shotgun (WGS) entry which is preliminary data.</text>
</comment>
<keyword evidence="1" id="KW-0472">Membrane</keyword>
<keyword evidence="4" id="KW-1185">Reference proteome</keyword>
<evidence type="ECO:0000256" key="1">
    <source>
        <dbReference type="SAM" id="Phobius"/>
    </source>
</evidence>
<dbReference type="OrthoDB" id="532864at2"/>
<sequence length="59" mass="6411">MPYTTEEGGRLNNFAREPKVYQAEPPSQKQQINYVILGVVGLILVGGLIFVAFSVSALS</sequence>
<gene>
    <name evidence="3" type="ORF">DA73_0227420</name>
    <name evidence="2" type="ORF">DA73_0400009725</name>
</gene>
<evidence type="ECO:0000313" key="3">
    <source>
        <dbReference type="EMBL" id="KIE08344.1"/>
    </source>
</evidence>
<evidence type="ECO:0000313" key="2">
    <source>
        <dbReference type="EMBL" id="KAF3885709.1"/>
    </source>
</evidence>
<dbReference type="EMBL" id="JHEG04000001">
    <property type="protein sequence ID" value="KAF3885709.1"/>
    <property type="molecule type" value="Genomic_DNA"/>
</dbReference>
<reference evidence="3" key="1">
    <citation type="journal article" date="2015" name="Genome Announc.">
        <title>Draft Genome Sequence of Tolypothrix boutellei Strain VB521301.</title>
        <authorList>
            <person name="Chandrababunaidu M.M."/>
            <person name="Singh D."/>
            <person name="Sen D."/>
            <person name="Bhan S."/>
            <person name="Das S."/>
            <person name="Gupta A."/>
            <person name="Adhikary S.P."/>
            <person name="Tripathy S."/>
        </authorList>
    </citation>
    <scope>NUCLEOTIDE SEQUENCE</scope>
    <source>
        <strain evidence="3">VB521301</strain>
    </source>
</reference>
<keyword evidence="1" id="KW-1133">Transmembrane helix</keyword>
<protein>
    <submittedName>
        <fullName evidence="2">Ssl1498 family light-harvesting-like protein</fullName>
    </submittedName>
</protein>
<proteinExistence type="predicted"/>
<dbReference type="Proteomes" id="UP000029738">
    <property type="component" value="Unassembled WGS sequence"/>
</dbReference>